<evidence type="ECO:0000256" key="5">
    <source>
        <dbReference type="ARBA" id="ARBA00022822"/>
    </source>
</evidence>
<dbReference type="EC" id="5.3.1.24" evidence="8"/>
<dbReference type="AlphaFoldDB" id="A0A7D5ICP1"/>
<accession>A0A7D5ICP1</accession>
<dbReference type="Gene3D" id="3.20.20.70">
    <property type="entry name" value="Aldolase class I"/>
    <property type="match status" value="1"/>
</dbReference>
<evidence type="ECO:0000259" key="9">
    <source>
        <dbReference type="Pfam" id="PF00697"/>
    </source>
</evidence>
<dbReference type="CDD" id="cd00405">
    <property type="entry name" value="PRAI"/>
    <property type="match status" value="1"/>
</dbReference>
<dbReference type="EMBL" id="CP058215">
    <property type="protein sequence ID" value="QLC50909.1"/>
    <property type="molecule type" value="Genomic_DNA"/>
</dbReference>
<dbReference type="PANTHER" id="PTHR42894">
    <property type="entry name" value="N-(5'-PHOSPHORIBOSYL)ANTHRANILATE ISOMERASE"/>
    <property type="match status" value="1"/>
</dbReference>
<keyword evidence="5 8" id="KW-0822">Tryptophan biosynthesis</keyword>
<dbReference type="InterPro" id="IPR013785">
    <property type="entry name" value="Aldolase_TIM"/>
</dbReference>
<comment type="pathway">
    <text evidence="2 8">Amino-acid biosynthesis; L-tryptophan biosynthesis; L-tryptophan from chorismate: step 3/5.</text>
</comment>
<evidence type="ECO:0000313" key="11">
    <source>
        <dbReference type="Proteomes" id="UP000509594"/>
    </source>
</evidence>
<reference evidence="10 11" key="1">
    <citation type="submission" date="2020-06" db="EMBL/GenBank/DDBJ databases">
        <title>Methanolobus halotolerans sp. nov., isolated from a saline lake Tus in Siberia.</title>
        <authorList>
            <person name="Shen Y."/>
            <person name="Chen S.-C."/>
            <person name="Lai M.-C."/>
            <person name="Huang H.-H."/>
            <person name="Chiu H.-H."/>
            <person name="Tang S.-L."/>
            <person name="Rogozin D.Y."/>
            <person name="Degermendzhy A.G."/>
        </authorList>
    </citation>
    <scope>NUCLEOTIDE SEQUENCE [LARGE SCALE GENOMIC DNA]</scope>
    <source>
        <strain evidence="10 11">DSM 21339</strain>
    </source>
</reference>
<dbReference type="OrthoDB" id="27513at2157"/>
<dbReference type="InterPro" id="IPR011060">
    <property type="entry name" value="RibuloseP-bd_barrel"/>
</dbReference>
<keyword evidence="7 8" id="KW-0413">Isomerase</keyword>
<dbReference type="KEGG" id="mzi:HWN40_12050"/>
<proteinExistence type="inferred from homology"/>
<gene>
    <name evidence="8" type="primary">trpF</name>
    <name evidence="10" type="ORF">HWN40_12050</name>
</gene>
<name>A0A7D5ICP1_9EURY</name>
<sequence length="225" mass="23851">MSKIPRVKICGMRTASDVEIAVNCGADAVGFITDVPVNTPRKIDAQTASELVKKVPAFVSSVLVIMPKDGDEALGLIDAVGPDIVQLHNDIGTDDIELIRNETNRKLVKVMTIPVGEEFVVDNLLSKIDSLAGNDLVDAILLDSGKAGRAGGTGTVHDWSVSKEIVDAVDVPVILAGGLKPENVRDAVEQVRPFAVDTASGVETEGKKDPAKVCRFVREARCING</sequence>
<organism evidence="10 11">
    <name type="scientific">Methanolobus zinderi</name>
    <dbReference type="NCBI Taxonomy" id="536044"/>
    <lineage>
        <taxon>Archaea</taxon>
        <taxon>Methanobacteriati</taxon>
        <taxon>Methanobacteriota</taxon>
        <taxon>Stenosarchaea group</taxon>
        <taxon>Methanomicrobia</taxon>
        <taxon>Methanosarcinales</taxon>
        <taxon>Methanosarcinaceae</taxon>
        <taxon>Methanolobus</taxon>
    </lineage>
</organism>
<evidence type="ECO:0000256" key="4">
    <source>
        <dbReference type="ARBA" id="ARBA00022605"/>
    </source>
</evidence>
<keyword evidence="4 8" id="KW-0028">Amino-acid biosynthesis</keyword>
<dbReference type="Pfam" id="PF00697">
    <property type="entry name" value="PRAI"/>
    <property type="match status" value="1"/>
</dbReference>
<dbReference type="SUPFAM" id="SSF51366">
    <property type="entry name" value="Ribulose-phoshate binding barrel"/>
    <property type="match status" value="1"/>
</dbReference>
<dbReference type="GO" id="GO:0004640">
    <property type="term" value="F:phosphoribosylanthranilate isomerase activity"/>
    <property type="evidence" value="ECO:0007669"/>
    <property type="project" value="UniProtKB-UniRule"/>
</dbReference>
<dbReference type="InterPro" id="IPR044643">
    <property type="entry name" value="TrpF_fam"/>
</dbReference>
<feature type="domain" description="N-(5'phosphoribosyl) anthranilate isomerase (PRAI)" evidence="9">
    <location>
        <begin position="7"/>
        <end position="218"/>
    </location>
</feature>
<dbReference type="PANTHER" id="PTHR42894:SF1">
    <property type="entry name" value="N-(5'-PHOSPHORIBOSYL)ANTHRANILATE ISOMERASE"/>
    <property type="match status" value="1"/>
</dbReference>
<dbReference type="GeneID" id="55822419"/>
<dbReference type="HAMAP" id="MF_00135">
    <property type="entry name" value="PRAI"/>
    <property type="match status" value="1"/>
</dbReference>
<comment type="catalytic activity">
    <reaction evidence="1 8">
        <text>N-(5-phospho-beta-D-ribosyl)anthranilate = 1-(2-carboxyphenylamino)-1-deoxy-D-ribulose 5-phosphate</text>
        <dbReference type="Rhea" id="RHEA:21540"/>
        <dbReference type="ChEBI" id="CHEBI:18277"/>
        <dbReference type="ChEBI" id="CHEBI:58613"/>
        <dbReference type="EC" id="5.3.1.24"/>
    </reaction>
</comment>
<protein>
    <recommendedName>
        <fullName evidence="8">N-(5'-phosphoribosyl)anthranilate isomerase</fullName>
        <shortName evidence="8">PRAI</shortName>
        <ecNumber evidence="8">5.3.1.24</ecNumber>
    </recommendedName>
</protein>
<evidence type="ECO:0000256" key="1">
    <source>
        <dbReference type="ARBA" id="ARBA00001164"/>
    </source>
</evidence>
<evidence type="ECO:0000256" key="6">
    <source>
        <dbReference type="ARBA" id="ARBA00023141"/>
    </source>
</evidence>
<evidence type="ECO:0000256" key="2">
    <source>
        <dbReference type="ARBA" id="ARBA00004664"/>
    </source>
</evidence>
<keyword evidence="11" id="KW-1185">Reference proteome</keyword>
<keyword evidence="6 8" id="KW-0057">Aromatic amino acid biosynthesis</keyword>
<dbReference type="GO" id="GO:0000162">
    <property type="term" value="P:L-tryptophan biosynthetic process"/>
    <property type="evidence" value="ECO:0007669"/>
    <property type="project" value="UniProtKB-UniRule"/>
</dbReference>
<evidence type="ECO:0000256" key="3">
    <source>
        <dbReference type="ARBA" id="ARBA00007571"/>
    </source>
</evidence>
<dbReference type="InterPro" id="IPR001240">
    <property type="entry name" value="PRAI_dom"/>
</dbReference>
<dbReference type="UniPathway" id="UPA00035">
    <property type="reaction ID" value="UER00042"/>
</dbReference>
<evidence type="ECO:0000313" key="10">
    <source>
        <dbReference type="EMBL" id="QLC50909.1"/>
    </source>
</evidence>
<dbReference type="Proteomes" id="UP000509594">
    <property type="component" value="Chromosome"/>
</dbReference>
<comment type="similarity">
    <text evidence="3 8">Belongs to the TrpF family.</text>
</comment>
<evidence type="ECO:0000256" key="8">
    <source>
        <dbReference type="HAMAP-Rule" id="MF_00135"/>
    </source>
</evidence>
<evidence type="ECO:0000256" key="7">
    <source>
        <dbReference type="ARBA" id="ARBA00023235"/>
    </source>
</evidence>
<dbReference type="RefSeq" id="WP_176965964.1">
    <property type="nucleotide sequence ID" value="NZ_CP058215.1"/>
</dbReference>